<protein>
    <recommendedName>
        <fullName evidence="1">Phosphatidate phosphatase APP1 catalytic domain-containing protein</fullName>
    </recommendedName>
</protein>
<comment type="caution">
    <text evidence="2">The sequence shown here is derived from an EMBL/GenBank/DDBJ whole genome shotgun (WGS) entry which is preliminary data.</text>
</comment>
<name>A0AAD7HGZ8_9AGAR</name>
<dbReference type="GO" id="GO:0008195">
    <property type="term" value="F:phosphatidate phosphatase activity"/>
    <property type="evidence" value="ECO:0007669"/>
    <property type="project" value="InterPro"/>
</dbReference>
<feature type="domain" description="Phosphatidate phosphatase APP1 catalytic" evidence="1">
    <location>
        <begin position="20"/>
        <end position="100"/>
    </location>
</feature>
<reference evidence="2" key="1">
    <citation type="submission" date="2023-03" db="EMBL/GenBank/DDBJ databases">
        <title>Massive genome expansion in bonnet fungi (Mycena s.s.) driven by repeated elements and novel gene families across ecological guilds.</title>
        <authorList>
            <consortium name="Lawrence Berkeley National Laboratory"/>
            <person name="Harder C.B."/>
            <person name="Miyauchi S."/>
            <person name="Viragh M."/>
            <person name="Kuo A."/>
            <person name="Thoen E."/>
            <person name="Andreopoulos B."/>
            <person name="Lu D."/>
            <person name="Skrede I."/>
            <person name="Drula E."/>
            <person name="Henrissat B."/>
            <person name="Morin E."/>
            <person name="Kohler A."/>
            <person name="Barry K."/>
            <person name="LaButti K."/>
            <person name="Morin E."/>
            <person name="Salamov A."/>
            <person name="Lipzen A."/>
            <person name="Mereny Z."/>
            <person name="Hegedus B."/>
            <person name="Baldrian P."/>
            <person name="Stursova M."/>
            <person name="Weitz H."/>
            <person name="Taylor A."/>
            <person name="Grigoriev I.V."/>
            <person name="Nagy L.G."/>
            <person name="Martin F."/>
            <person name="Kauserud H."/>
        </authorList>
    </citation>
    <scope>NUCLEOTIDE SEQUENCE</scope>
    <source>
        <strain evidence="2">CBHHK188m</strain>
    </source>
</reference>
<dbReference type="EMBL" id="JARJLG010000277">
    <property type="protein sequence ID" value="KAJ7720577.1"/>
    <property type="molecule type" value="Genomic_DNA"/>
</dbReference>
<evidence type="ECO:0000259" key="1">
    <source>
        <dbReference type="Pfam" id="PF09949"/>
    </source>
</evidence>
<evidence type="ECO:0000313" key="2">
    <source>
        <dbReference type="EMBL" id="KAJ7720577.1"/>
    </source>
</evidence>
<dbReference type="Proteomes" id="UP001215280">
    <property type="component" value="Unassembled WGS sequence"/>
</dbReference>
<keyword evidence="3" id="KW-1185">Reference proteome</keyword>
<evidence type="ECO:0000313" key="3">
    <source>
        <dbReference type="Proteomes" id="UP001215280"/>
    </source>
</evidence>
<organism evidence="2 3">
    <name type="scientific">Mycena maculata</name>
    <dbReference type="NCBI Taxonomy" id="230809"/>
    <lineage>
        <taxon>Eukaryota</taxon>
        <taxon>Fungi</taxon>
        <taxon>Dikarya</taxon>
        <taxon>Basidiomycota</taxon>
        <taxon>Agaricomycotina</taxon>
        <taxon>Agaricomycetes</taxon>
        <taxon>Agaricomycetidae</taxon>
        <taxon>Agaricales</taxon>
        <taxon>Marasmiineae</taxon>
        <taxon>Mycenaceae</taxon>
        <taxon>Mycena</taxon>
    </lineage>
</organism>
<dbReference type="InterPro" id="IPR019236">
    <property type="entry name" value="APP1_cat"/>
</dbReference>
<accession>A0AAD7HGZ8</accession>
<sequence>MLWTHTGNATAYLVPTEELTIISDIDDILRSRKIYEPAQGPLNSFTRPWMDMPDIHANWSKSLPDMHFHYYDHTRADNELYVVHLRDLPLGSFDTRPLNSATFQSFPECKFVLIADTSNSDVMNDYPAMVTD</sequence>
<dbReference type="Pfam" id="PF09949">
    <property type="entry name" value="APP1_cat"/>
    <property type="match status" value="1"/>
</dbReference>
<gene>
    <name evidence="2" type="ORF">DFH07DRAFT_972533</name>
</gene>
<dbReference type="AlphaFoldDB" id="A0AAD7HGZ8"/>
<proteinExistence type="predicted"/>